<reference evidence="8" key="2">
    <citation type="submission" date="2014-07" db="EMBL/GenBank/DDBJ databases">
        <authorList>
            <person name="Hull J."/>
        </authorList>
    </citation>
    <scope>NUCLEOTIDE SEQUENCE</scope>
</reference>
<feature type="transmembrane region" description="Helical" evidence="7">
    <location>
        <begin position="107"/>
        <end position="127"/>
    </location>
</feature>
<feature type="transmembrane region" description="Helical" evidence="7">
    <location>
        <begin position="406"/>
        <end position="426"/>
    </location>
</feature>
<evidence type="ECO:0000256" key="3">
    <source>
        <dbReference type="ARBA" id="ARBA00022692"/>
    </source>
</evidence>
<evidence type="ECO:0000256" key="1">
    <source>
        <dbReference type="ARBA" id="ARBA00004141"/>
    </source>
</evidence>
<dbReference type="Gene3D" id="1.20.1250.20">
    <property type="entry name" value="MFS general substrate transporter like domains"/>
    <property type="match status" value="2"/>
</dbReference>
<organism evidence="8">
    <name type="scientific">Lygus hesperus</name>
    <name type="common">Western plant bug</name>
    <dbReference type="NCBI Taxonomy" id="30085"/>
    <lineage>
        <taxon>Eukaryota</taxon>
        <taxon>Metazoa</taxon>
        <taxon>Ecdysozoa</taxon>
        <taxon>Arthropoda</taxon>
        <taxon>Hexapoda</taxon>
        <taxon>Insecta</taxon>
        <taxon>Pterygota</taxon>
        <taxon>Neoptera</taxon>
        <taxon>Paraneoptera</taxon>
        <taxon>Hemiptera</taxon>
        <taxon>Heteroptera</taxon>
        <taxon>Panheteroptera</taxon>
        <taxon>Cimicomorpha</taxon>
        <taxon>Miridae</taxon>
        <taxon>Mirini</taxon>
        <taxon>Lygus</taxon>
    </lineage>
</organism>
<dbReference type="GO" id="GO:0016020">
    <property type="term" value="C:membrane"/>
    <property type="evidence" value="ECO:0007669"/>
    <property type="project" value="UniProtKB-SubCell"/>
</dbReference>
<evidence type="ECO:0000313" key="8">
    <source>
        <dbReference type="EMBL" id="JAG32029.1"/>
    </source>
</evidence>
<feature type="transmembrane region" description="Helical" evidence="7">
    <location>
        <begin position="489"/>
        <end position="507"/>
    </location>
</feature>
<dbReference type="GO" id="GO:0008506">
    <property type="term" value="F:sucrose:proton symporter activity"/>
    <property type="evidence" value="ECO:0007669"/>
    <property type="project" value="TreeGrafter"/>
</dbReference>
<dbReference type="PANTHER" id="PTHR19432">
    <property type="entry name" value="SUGAR TRANSPORTER"/>
    <property type="match status" value="1"/>
</dbReference>
<keyword evidence="4 7" id="KW-1133">Transmembrane helix</keyword>
<evidence type="ECO:0000256" key="2">
    <source>
        <dbReference type="ARBA" id="ARBA00022448"/>
    </source>
</evidence>
<name>A0A0A9YIN9_LYGHE</name>
<feature type="transmembrane region" description="Helical" evidence="7">
    <location>
        <begin position="139"/>
        <end position="156"/>
    </location>
</feature>
<keyword evidence="3 7" id="KW-0812">Transmembrane</keyword>
<keyword evidence="5 7" id="KW-0472">Membrane</keyword>
<reference evidence="8" key="1">
    <citation type="journal article" date="2014" name="PLoS ONE">
        <title>Transcriptome-Based Identification of ABC Transporters in the Western Tarnished Plant Bug Lygus hesperus.</title>
        <authorList>
            <person name="Hull J.J."/>
            <person name="Chaney K."/>
            <person name="Geib S.M."/>
            <person name="Fabrick J.A."/>
            <person name="Brent C.S."/>
            <person name="Walsh D."/>
            <person name="Lavine L.C."/>
        </authorList>
    </citation>
    <scope>NUCLEOTIDE SEQUENCE</scope>
</reference>
<feature type="transmembrane region" description="Helical" evidence="7">
    <location>
        <begin position="513"/>
        <end position="535"/>
    </location>
</feature>
<sequence length="614" mass="68115">MEKLQEYQGFTGRLHGIRDNIKEKYQAWKENRSFQLNLLHKPPQPPTQEGPPSDSKEDYSHVFRSKTRAELVRLSATVMGIEFSYAAETAFVSPALLQIGVKHAQMTMAWALSPIVGFVLTPILGSLSDKCTLPYGRRRPFILLLSFGILLGMLLVPNGKLLGKFFGDQYPPALSDELPGNDTSKSDETSPVPPIEYSHSWGVFFTVLGTVLLDFDADACQSPSRAYLLDIVLPEDQAKGLSTFSLMAGLGGFMGYAMGGYNWDETWIGVMLGGHMKTVFSLITIIFIGCVSYTVTSFSEIPLLRLRETNEFYMTNKTETEATPTHITYGSTSSTSLGDQEQVTSFTADVKAADLNQPNPNGSAERKAADAEQWEALPLEATQTTPEDVPSLRDYLMSIIFMPDSLRILCLTNLFCWMAHVCYSLNFTDYVGESVFGGDPSAPEGSEKYQLYEEGVRFGCWGMSMYSLSCSFYSFIMERLIQRFKAKKVYVGSLVLYGFGMLTMALMNNKFGVIVFSLNAGMMYSTLFTMPYLILANYHSRNMFQVEGEENFRRGLGTDVAVVSSMVFVAQFTLSLCLGSLVSLASTTSIVVYVSSFFGFCASLTATKILYLDL</sequence>
<comment type="subcellular location">
    <subcellularLocation>
        <location evidence="1">Membrane</location>
        <topology evidence="1">Multi-pass membrane protein</topology>
    </subcellularLocation>
</comment>
<dbReference type="CDD" id="cd17313">
    <property type="entry name" value="MFS_SLC45_SUC"/>
    <property type="match status" value="1"/>
</dbReference>
<dbReference type="EMBL" id="GBHO01011575">
    <property type="protein sequence ID" value="JAG32029.1"/>
    <property type="molecule type" value="Transcribed_RNA"/>
</dbReference>
<dbReference type="PANTHER" id="PTHR19432:SF35">
    <property type="entry name" value="SOLUTE CARRIER FAMILY 45 MEMBER 3 ISOFORM X1"/>
    <property type="match status" value="1"/>
</dbReference>
<feature type="transmembrane region" description="Helical" evidence="7">
    <location>
        <begin position="279"/>
        <end position="298"/>
    </location>
</feature>
<evidence type="ECO:0000256" key="6">
    <source>
        <dbReference type="SAM" id="MobiDB-lite"/>
    </source>
</evidence>
<feature type="transmembrane region" description="Helical" evidence="7">
    <location>
        <begin position="590"/>
        <end position="611"/>
    </location>
</feature>
<evidence type="ECO:0000256" key="4">
    <source>
        <dbReference type="ARBA" id="ARBA00022989"/>
    </source>
</evidence>
<evidence type="ECO:0000256" key="7">
    <source>
        <dbReference type="SAM" id="Phobius"/>
    </source>
</evidence>
<evidence type="ECO:0000256" key="5">
    <source>
        <dbReference type="ARBA" id="ARBA00023136"/>
    </source>
</evidence>
<dbReference type="AlphaFoldDB" id="A0A0A9YIN9"/>
<protein>
    <submittedName>
        <fullName evidence="8">Membrane-associated transporter protein</fullName>
    </submittedName>
</protein>
<proteinExistence type="predicted"/>
<gene>
    <name evidence="8" type="primary">Slc45a2</name>
    <name evidence="8" type="ORF">CM83_50648</name>
</gene>
<feature type="transmembrane region" description="Helical" evidence="7">
    <location>
        <begin position="556"/>
        <end position="584"/>
    </location>
</feature>
<feature type="transmembrane region" description="Helical" evidence="7">
    <location>
        <begin position="456"/>
        <end position="477"/>
    </location>
</feature>
<feature type="transmembrane region" description="Helical" evidence="7">
    <location>
        <begin position="71"/>
        <end position="87"/>
    </location>
</feature>
<accession>A0A0A9YIN9</accession>
<dbReference type="InterPro" id="IPR036259">
    <property type="entry name" value="MFS_trans_sf"/>
</dbReference>
<keyword evidence="2" id="KW-0813">Transport</keyword>
<dbReference type="SUPFAM" id="SSF103473">
    <property type="entry name" value="MFS general substrate transporter"/>
    <property type="match status" value="1"/>
</dbReference>
<feature type="region of interest" description="Disordered" evidence="6">
    <location>
        <begin position="38"/>
        <end position="59"/>
    </location>
</feature>